<feature type="domain" description="External alternative NADH-ubiquinone oxidoreductase-like C-terminal" evidence="10">
    <location>
        <begin position="352"/>
        <end position="406"/>
    </location>
</feature>
<evidence type="ECO:0000256" key="1">
    <source>
        <dbReference type="ARBA" id="ARBA00005272"/>
    </source>
</evidence>
<comment type="caution">
    <text evidence="11">The sequence shown here is derived from an EMBL/GenBank/DDBJ whole genome shotgun (WGS) entry which is preliminary data.</text>
</comment>
<evidence type="ECO:0000256" key="6">
    <source>
        <dbReference type="ARBA" id="ARBA00023002"/>
    </source>
</evidence>
<evidence type="ECO:0000256" key="4">
    <source>
        <dbReference type="ARBA" id="ARBA00022827"/>
    </source>
</evidence>
<organism evidence="11 12">
    <name type="scientific">Novosphingobium silvae</name>
    <dbReference type="NCBI Taxonomy" id="2692619"/>
    <lineage>
        <taxon>Bacteria</taxon>
        <taxon>Pseudomonadati</taxon>
        <taxon>Pseudomonadota</taxon>
        <taxon>Alphaproteobacteria</taxon>
        <taxon>Sphingomonadales</taxon>
        <taxon>Sphingomonadaceae</taxon>
        <taxon>Novosphingobium</taxon>
    </lineage>
</organism>
<dbReference type="Proteomes" id="UP000465810">
    <property type="component" value="Unassembled WGS sequence"/>
</dbReference>
<evidence type="ECO:0000259" key="9">
    <source>
        <dbReference type="Pfam" id="PF07992"/>
    </source>
</evidence>
<evidence type="ECO:0000313" key="11">
    <source>
        <dbReference type="EMBL" id="MYL99947.1"/>
    </source>
</evidence>
<dbReference type="InterPro" id="IPR023753">
    <property type="entry name" value="FAD/NAD-binding_dom"/>
</dbReference>
<dbReference type="EMBL" id="WVTD01000023">
    <property type="protein sequence ID" value="MYL99947.1"/>
    <property type="molecule type" value="Genomic_DNA"/>
</dbReference>
<dbReference type="AlphaFoldDB" id="A0A7X4GLL8"/>
<dbReference type="Gene3D" id="3.50.50.100">
    <property type="match status" value="1"/>
</dbReference>
<dbReference type="InterPro" id="IPR054585">
    <property type="entry name" value="NDH2-like_C"/>
</dbReference>
<feature type="domain" description="FAD/NAD(P)-binding" evidence="9">
    <location>
        <begin position="9"/>
        <end position="326"/>
    </location>
</feature>
<evidence type="ECO:0000259" key="10">
    <source>
        <dbReference type="Pfam" id="PF22366"/>
    </source>
</evidence>
<dbReference type="InterPro" id="IPR036188">
    <property type="entry name" value="FAD/NAD-bd_sf"/>
</dbReference>
<evidence type="ECO:0000256" key="2">
    <source>
        <dbReference type="ARBA" id="ARBA00012637"/>
    </source>
</evidence>
<dbReference type="SUPFAM" id="SSF51905">
    <property type="entry name" value="FAD/NAD(P)-binding domain"/>
    <property type="match status" value="1"/>
</dbReference>
<dbReference type="InterPro" id="IPR045024">
    <property type="entry name" value="NDH-2"/>
</dbReference>
<gene>
    <name evidence="11" type="ORF">GR702_19495</name>
</gene>
<proteinExistence type="inferred from homology"/>
<evidence type="ECO:0000313" key="12">
    <source>
        <dbReference type="Proteomes" id="UP000465810"/>
    </source>
</evidence>
<dbReference type="PRINTS" id="PR00368">
    <property type="entry name" value="FADPNR"/>
</dbReference>
<keyword evidence="5" id="KW-0809">Transit peptide</keyword>
<name>A0A7X4GLL8_9SPHN</name>
<reference evidence="11 12" key="1">
    <citation type="submission" date="2019-12" db="EMBL/GenBank/DDBJ databases">
        <authorList>
            <person name="Feng G."/>
            <person name="Zhu H."/>
        </authorList>
    </citation>
    <scope>NUCLEOTIDE SEQUENCE [LARGE SCALE GENOMIC DNA]</scope>
    <source>
        <strain evidence="11 12">FGD1</strain>
    </source>
</reference>
<evidence type="ECO:0000256" key="7">
    <source>
        <dbReference type="ARBA" id="ARBA00023027"/>
    </source>
</evidence>
<dbReference type="EC" id="1.6.5.9" evidence="2"/>
<dbReference type="Pfam" id="PF07992">
    <property type="entry name" value="Pyr_redox_2"/>
    <property type="match status" value="1"/>
</dbReference>
<evidence type="ECO:0000256" key="3">
    <source>
        <dbReference type="ARBA" id="ARBA00022630"/>
    </source>
</evidence>
<dbReference type="Pfam" id="PF22366">
    <property type="entry name" value="NDH2_C"/>
    <property type="match status" value="1"/>
</dbReference>
<dbReference type="PANTHER" id="PTHR43706">
    <property type="entry name" value="NADH DEHYDROGENASE"/>
    <property type="match status" value="1"/>
</dbReference>
<keyword evidence="6" id="KW-0560">Oxidoreductase</keyword>
<evidence type="ECO:0000256" key="5">
    <source>
        <dbReference type="ARBA" id="ARBA00022946"/>
    </source>
</evidence>
<keyword evidence="12" id="KW-1185">Reference proteome</keyword>
<accession>A0A7X4GLL8</accession>
<protein>
    <recommendedName>
        <fullName evidence="2">NADH:ubiquinone reductase (non-electrogenic)</fullName>
        <ecNumber evidence="2">1.6.5.9</ecNumber>
    </recommendedName>
</protein>
<comment type="catalytic activity">
    <reaction evidence="8">
        <text>a quinone + NADH + H(+) = a quinol + NAD(+)</text>
        <dbReference type="Rhea" id="RHEA:46160"/>
        <dbReference type="ChEBI" id="CHEBI:15378"/>
        <dbReference type="ChEBI" id="CHEBI:24646"/>
        <dbReference type="ChEBI" id="CHEBI:57540"/>
        <dbReference type="ChEBI" id="CHEBI:57945"/>
        <dbReference type="ChEBI" id="CHEBI:132124"/>
        <dbReference type="EC" id="1.6.5.9"/>
    </reaction>
</comment>
<dbReference type="GO" id="GO:0050136">
    <property type="term" value="F:NADH dehydrogenase (quinone) (non-electrogenic) activity"/>
    <property type="evidence" value="ECO:0007669"/>
    <property type="project" value="UniProtKB-EC"/>
</dbReference>
<comment type="similarity">
    <text evidence="1">Belongs to the NADH dehydrogenase family.</text>
</comment>
<keyword evidence="7" id="KW-0520">NAD</keyword>
<sequence>MASPERPPRVVILGAGFAGLAAARELCGKGVDVTIVDRQNHHVFQPLLYQVATAGLSPADIAAPIRSIVKKHERTHVRLGEVVAVNSHARLVELAEGDFLPYDYLIVATGARHGYFGREEWAEHAPGLKTIDDATLLRRKILLALEHAETLPPGPERDRQLTFVLVGGGPTGVEMAGAIAELTRHSVSMEFRTIMSKLSRVVLIEAGPRLLASFPERLSECARRSLDKLGVEVRLSERVVDVDARGVGLENERIDAGTVIWSAGVMASPAARWLGVEGDRAGRVAVEADLSLPGRPDVFVVGDVASRSRADGRPVPGIAPAAKQMGVHAARVIAARVTGRQTPPPFRYRDYGNLATIGRKRAVADFGHAQVRGTLAWLLWCVAHVYFLVGFRNRLIVGANWLWHYFTFDRGARLITALDGGAVFGGRHDPHGAEQFRNIVTDAPQRAAHV</sequence>
<keyword evidence="4" id="KW-0274">FAD</keyword>
<dbReference type="PANTHER" id="PTHR43706:SF47">
    <property type="entry name" value="EXTERNAL NADH-UBIQUINONE OXIDOREDUCTASE 1, MITOCHONDRIAL-RELATED"/>
    <property type="match status" value="1"/>
</dbReference>
<dbReference type="PRINTS" id="PR00411">
    <property type="entry name" value="PNDRDTASEI"/>
</dbReference>
<keyword evidence="3" id="KW-0285">Flavoprotein</keyword>
<evidence type="ECO:0000256" key="8">
    <source>
        <dbReference type="ARBA" id="ARBA00047599"/>
    </source>
</evidence>